<reference evidence="3 4" key="1">
    <citation type="submission" date="2017-10" db="EMBL/GenBank/DDBJ databases">
        <title>Comparative genomics between pathogenic Norcardia.</title>
        <authorList>
            <person name="Zeng L."/>
        </authorList>
    </citation>
    <scope>NUCLEOTIDE SEQUENCE [LARGE SCALE GENOMIC DNA]</scope>
    <source>
        <strain evidence="3 4">NC_YFY_NT001</strain>
    </source>
</reference>
<proteinExistence type="predicted"/>
<dbReference type="InterPro" id="IPR023214">
    <property type="entry name" value="HAD_sf"/>
</dbReference>
<feature type="region of interest" description="Disordered" evidence="1">
    <location>
        <begin position="173"/>
        <end position="302"/>
    </location>
</feature>
<protein>
    <recommendedName>
        <fullName evidence="2">N-acetyltransferase domain-containing protein</fullName>
    </recommendedName>
</protein>
<sequence length="894" mass="97112">MLHRRTGRGARRARRNIVVAAAARGRAVPGGDPRRHPAALRSPPRPAAARARAAGHRRRRLGHRLHRHRRADRPRRRGRGARRRVSPALAARLPALARPALADDRGRDRRLGGRRPARHDHRAGTADRHPGAHSGAERVARVGDQHRRGGSGAAAARGVDGRFRRYRAGPRLPLARIRPGPGDRPRAAGAAGRLGRAAGAGQPLPIRPRRGRFRADRRPVAGAAAARTAAVGGRPGRRRARRGRTRALGGRARTLARPAAAAAARPHARPGGRHRQYRGRRRHPDRPGRIRRSAPGVRRPAHGGTVIVHTRLATELAPADGYTEWTRRAAEAETLAAQGVPVRIALLASYTTEFLTELLPLAGARAGLAPELLRFPFGQLEQVLFDPQSPLREGDYVVLSGTHHDLVDSVEENVRRWVGLWDAAARLGVRAIQLGFAPPATDTYGPVAWRTSQSRSGLVRAVNAALAEQAAGRVLYVDTEQLAAQVGLSRWEDPRSWYRVRQPFAPDSLPWLATAIADTVASDRGLSARCVVLDLDGTLWGGILGEDGIDGIRIGTGPDGEAFAEFQRYLRALTERGVLLAVASKNDRDLALRAIAEAPGMVLGVDDFTCIVADWRPKSEQLQEISDRVRLGLGSMVFVDDNRAECEQVAAAHPEVRTVTLPASPAKFPALLASLPWLHPGSLSEEDFARQRSYQALAAAEQLATGRTLDEFLAGLGMEAVIEPINSTSIDRAAQLVAKTNQFNLTTRRHTQTQVLKISEDPQWFSVTLRLRDRFADHGIVGVLLAEDRGGVAEIDTLLLSCRVIGRGAEDNLLAAVAEWARARGCSRLLGRYLPTPRNALVSELYPSRGFVDDADADTAGDETTVGSPYGYDLTDGVPPRSPHIREAQLHHGH</sequence>
<feature type="compositionally biased region" description="Basic and acidic residues" evidence="1">
    <location>
        <begin position="122"/>
        <end position="147"/>
    </location>
</feature>
<evidence type="ECO:0000313" key="3">
    <source>
        <dbReference type="EMBL" id="ATL66120.1"/>
    </source>
</evidence>
<feature type="compositionally biased region" description="Low complexity" evidence="1">
    <location>
        <begin position="246"/>
        <end position="265"/>
    </location>
</feature>
<evidence type="ECO:0000259" key="2">
    <source>
        <dbReference type="PROSITE" id="PS51186"/>
    </source>
</evidence>
<feature type="compositionally biased region" description="Basic residues" evidence="1">
    <location>
        <begin position="112"/>
        <end position="121"/>
    </location>
</feature>
<dbReference type="GO" id="GO:0016747">
    <property type="term" value="F:acyltransferase activity, transferring groups other than amino-acyl groups"/>
    <property type="evidence" value="ECO:0007669"/>
    <property type="project" value="InterPro"/>
</dbReference>
<dbReference type="InterPro" id="IPR036412">
    <property type="entry name" value="HAD-like_sf"/>
</dbReference>
<dbReference type="SUPFAM" id="SSF56784">
    <property type="entry name" value="HAD-like"/>
    <property type="match status" value="1"/>
</dbReference>
<dbReference type="SUPFAM" id="SSF55729">
    <property type="entry name" value="Acyl-CoA N-acyltransferases (Nat)"/>
    <property type="match status" value="1"/>
</dbReference>
<name>A0A291RFP3_9NOCA</name>
<feature type="compositionally biased region" description="Low complexity" evidence="1">
    <location>
        <begin position="39"/>
        <end position="52"/>
    </location>
</feature>
<feature type="compositionally biased region" description="Low complexity" evidence="1">
    <location>
        <begin position="22"/>
        <end position="31"/>
    </location>
</feature>
<feature type="compositionally biased region" description="Basic residues" evidence="1">
    <location>
        <begin position="53"/>
        <end position="85"/>
    </location>
</feature>
<accession>A0A291RFP3</accession>
<feature type="compositionally biased region" description="Basic residues" evidence="1">
    <location>
        <begin position="266"/>
        <end position="292"/>
    </location>
</feature>
<dbReference type="Gene3D" id="3.40.50.1000">
    <property type="entry name" value="HAD superfamily/HAD-like"/>
    <property type="match status" value="1"/>
</dbReference>
<feature type="region of interest" description="Disordered" evidence="1">
    <location>
        <begin position="22"/>
        <end position="158"/>
    </location>
</feature>
<dbReference type="InterPro" id="IPR010037">
    <property type="entry name" value="FkbH_domain"/>
</dbReference>
<evidence type="ECO:0000256" key="1">
    <source>
        <dbReference type="SAM" id="MobiDB-lite"/>
    </source>
</evidence>
<feature type="compositionally biased region" description="Basic and acidic residues" evidence="1">
    <location>
        <begin position="884"/>
        <end position="894"/>
    </location>
</feature>
<organism evidence="3 4">
    <name type="scientific">Nocardia terpenica</name>
    <dbReference type="NCBI Taxonomy" id="455432"/>
    <lineage>
        <taxon>Bacteria</taxon>
        <taxon>Bacillati</taxon>
        <taxon>Actinomycetota</taxon>
        <taxon>Actinomycetes</taxon>
        <taxon>Mycobacteriales</taxon>
        <taxon>Nocardiaceae</taxon>
        <taxon>Nocardia</taxon>
    </lineage>
</organism>
<dbReference type="Gene3D" id="3.40.50.1110">
    <property type="entry name" value="SGNH hydrolase"/>
    <property type="match status" value="1"/>
</dbReference>
<dbReference type="InterPro" id="IPR016181">
    <property type="entry name" value="Acyl_CoA_acyltransferase"/>
</dbReference>
<dbReference type="PROSITE" id="PS51186">
    <property type="entry name" value="GNAT"/>
    <property type="match status" value="1"/>
</dbReference>
<dbReference type="InterPro" id="IPR036514">
    <property type="entry name" value="SGNH_hydro_sf"/>
</dbReference>
<dbReference type="InterPro" id="IPR000182">
    <property type="entry name" value="GNAT_dom"/>
</dbReference>
<dbReference type="NCBIfam" id="TIGR01686">
    <property type="entry name" value="FkbH"/>
    <property type="match status" value="1"/>
</dbReference>
<feature type="domain" description="N-acetyltransferase" evidence="2">
    <location>
        <begin position="720"/>
        <end position="875"/>
    </location>
</feature>
<feature type="compositionally biased region" description="Low complexity" evidence="1">
    <location>
        <begin position="220"/>
        <end position="232"/>
    </location>
</feature>
<dbReference type="InterPro" id="IPR010033">
    <property type="entry name" value="HAD_SF_ppase_IIIC"/>
</dbReference>
<dbReference type="KEGG" id="ntp:CRH09_07750"/>
<feature type="compositionally biased region" description="Basic residues" evidence="1">
    <location>
        <begin position="235"/>
        <end position="245"/>
    </location>
</feature>
<feature type="compositionally biased region" description="Basic and acidic residues" evidence="1">
    <location>
        <begin position="101"/>
        <end position="111"/>
    </location>
</feature>
<feature type="compositionally biased region" description="Low complexity" evidence="1">
    <location>
        <begin position="86"/>
        <end position="100"/>
    </location>
</feature>
<dbReference type="Gene3D" id="3.40.630.30">
    <property type="match status" value="1"/>
</dbReference>
<dbReference type="NCBIfam" id="TIGR01681">
    <property type="entry name" value="HAD-SF-IIIC"/>
    <property type="match status" value="1"/>
</dbReference>
<feature type="region of interest" description="Disordered" evidence="1">
    <location>
        <begin position="854"/>
        <end position="894"/>
    </location>
</feature>
<dbReference type="AlphaFoldDB" id="A0A291RFP3"/>
<feature type="compositionally biased region" description="Low complexity" evidence="1">
    <location>
        <begin position="187"/>
        <end position="204"/>
    </location>
</feature>
<dbReference type="Proteomes" id="UP000221961">
    <property type="component" value="Chromosome"/>
</dbReference>
<gene>
    <name evidence="3" type="ORF">CRH09_07750</name>
</gene>
<evidence type="ECO:0000313" key="4">
    <source>
        <dbReference type="Proteomes" id="UP000221961"/>
    </source>
</evidence>
<dbReference type="EMBL" id="CP023778">
    <property type="protein sequence ID" value="ATL66120.1"/>
    <property type="molecule type" value="Genomic_DNA"/>
</dbReference>